<keyword evidence="3" id="KW-0378">Hydrolase</keyword>
<dbReference type="InterPro" id="IPR029058">
    <property type="entry name" value="AB_hydrolase_fold"/>
</dbReference>
<reference evidence="5" key="1">
    <citation type="journal article" date="2016" name="Gigascience">
        <title>De novo construction of an expanded transcriptome assembly for the western tarnished plant bug, Lygus hesperus.</title>
        <authorList>
            <person name="Tassone E.E."/>
            <person name="Geib S.M."/>
            <person name="Hall B."/>
            <person name="Fabrick J.A."/>
            <person name="Brent C.S."/>
            <person name="Hull J.J."/>
        </authorList>
    </citation>
    <scope>NUCLEOTIDE SEQUENCE</scope>
</reference>
<dbReference type="GO" id="GO:0005737">
    <property type="term" value="C:cytoplasm"/>
    <property type="evidence" value="ECO:0007669"/>
    <property type="project" value="TreeGrafter"/>
</dbReference>
<dbReference type="EMBL" id="GDHC01012420">
    <property type="protein sequence ID" value="JAQ06209.1"/>
    <property type="molecule type" value="Transcribed_RNA"/>
</dbReference>
<proteinExistence type="inferred from homology"/>
<evidence type="ECO:0000256" key="2">
    <source>
        <dbReference type="ARBA" id="ARBA00012423"/>
    </source>
</evidence>
<comment type="similarity">
    <text evidence="1">Belongs to the AB hydrolase superfamily. AB hydrolase 2 family.</text>
</comment>
<sequence>PHSTMSTSVLNGIDVLEQTGEKATAALIFLHGTGENGKETKEKFVKFMGFMGSGHPYIKVYFPTAKERYLKIRDTVTTFWFNAVRIGPGNEEVDGNVHDANAVTDMIEELIKEIESTGIPRERIAIGGSSQGGMVSIFAAYVRGLKVGAVVGISATFSVFMRQVKMVENSAIPLLSLCGQKDAFIEPGAMNLVWQYFRKHKIPFLPKSLLFSGHLLSAEYVILMFEWLEKKIPPLDES</sequence>
<dbReference type="GO" id="GO:0052689">
    <property type="term" value="F:carboxylic ester hydrolase activity"/>
    <property type="evidence" value="ECO:0007669"/>
    <property type="project" value="TreeGrafter"/>
</dbReference>
<dbReference type="Pfam" id="PF02230">
    <property type="entry name" value="Abhydrolase_2"/>
    <property type="match status" value="1"/>
</dbReference>
<protein>
    <recommendedName>
        <fullName evidence="2">palmitoyl-protein hydrolase</fullName>
        <ecNumber evidence="2">3.1.2.22</ecNumber>
    </recommendedName>
</protein>
<accession>A0A146LF37</accession>
<evidence type="ECO:0000256" key="3">
    <source>
        <dbReference type="ARBA" id="ARBA00022801"/>
    </source>
</evidence>
<feature type="non-terminal residue" evidence="5">
    <location>
        <position position="1"/>
    </location>
</feature>
<gene>
    <name evidence="5" type="primary">LYPLA1_1</name>
    <name evidence="5" type="ORF">g.44975</name>
</gene>
<dbReference type="InterPro" id="IPR050565">
    <property type="entry name" value="LYPA1-2/EST-like"/>
</dbReference>
<evidence type="ECO:0000313" key="5">
    <source>
        <dbReference type="EMBL" id="JAQ06209.1"/>
    </source>
</evidence>
<dbReference type="GO" id="GO:0008474">
    <property type="term" value="F:palmitoyl-(protein) hydrolase activity"/>
    <property type="evidence" value="ECO:0007669"/>
    <property type="project" value="UniProtKB-EC"/>
</dbReference>
<dbReference type="EC" id="3.1.2.22" evidence="2"/>
<dbReference type="Gene3D" id="3.40.50.1820">
    <property type="entry name" value="alpha/beta hydrolase"/>
    <property type="match status" value="1"/>
</dbReference>
<dbReference type="SUPFAM" id="SSF53474">
    <property type="entry name" value="alpha/beta-Hydrolases"/>
    <property type="match status" value="1"/>
</dbReference>
<feature type="domain" description="Phospholipase/carboxylesterase/thioesterase" evidence="4">
    <location>
        <begin position="14"/>
        <end position="199"/>
    </location>
</feature>
<dbReference type="PANTHER" id="PTHR10655:SF17">
    <property type="entry name" value="LYSOPHOSPHOLIPASE-LIKE PROTEIN 1"/>
    <property type="match status" value="1"/>
</dbReference>
<name>A0A146LF37_LYGHE</name>
<evidence type="ECO:0000259" key="4">
    <source>
        <dbReference type="Pfam" id="PF02230"/>
    </source>
</evidence>
<dbReference type="AlphaFoldDB" id="A0A146LF37"/>
<organism evidence="5">
    <name type="scientific">Lygus hesperus</name>
    <name type="common">Western plant bug</name>
    <dbReference type="NCBI Taxonomy" id="30085"/>
    <lineage>
        <taxon>Eukaryota</taxon>
        <taxon>Metazoa</taxon>
        <taxon>Ecdysozoa</taxon>
        <taxon>Arthropoda</taxon>
        <taxon>Hexapoda</taxon>
        <taxon>Insecta</taxon>
        <taxon>Pterygota</taxon>
        <taxon>Neoptera</taxon>
        <taxon>Paraneoptera</taxon>
        <taxon>Hemiptera</taxon>
        <taxon>Heteroptera</taxon>
        <taxon>Panheteroptera</taxon>
        <taxon>Cimicomorpha</taxon>
        <taxon>Miridae</taxon>
        <taxon>Mirini</taxon>
        <taxon>Lygus</taxon>
    </lineage>
</organism>
<evidence type="ECO:0000256" key="1">
    <source>
        <dbReference type="ARBA" id="ARBA00006499"/>
    </source>
</evidence>
<dbReference type="InterPro" id="IPR003140">
    <property type="entry name" value="PLipase/COase/thioEstase"/>
</dbReference>
<dbReference type="PANTHER" id="PTHR10655">
    <property type="entry name" value="LYSOPHOSPHOLIPASE-RELATED"/>
    <property type="match status" value="1"/>
</dbReference>